<dbReference type="GO" id="GO:0008927">
    <property type="term" value="F:mannonate dehydratase activity"/>
    <property type="evidence" value="ECO:0007669"/>
    <property type="project" value="UniProtKB-EC"/>
</dbReference>
<evidence type="ECO:0000313" key="11">
    <source>
        <dbReference type="Proteomes" id="UP000607435"/>
    </source>
</evidence>
<reference evidence="10 11" key="1">
    <citation type="submission" date="2020-08" db="EMBL/GenBank/DDBJ databases">
        <title>Winogradskyella ouciana sp. nov., isolated from the hadal seawater of the Mariana Trench.</title>
        <authorList>
            <person name="He X."/>
        </authorList>
    </citation>
    <scope>NUCLEOTIDE SEQUENCE [LARGE SCALE GENOMIC DNA]</scope>
    <source>
        <strain evidence="10 11">KCTC 22026</strain>
    </source>
</reference>
<evidence type="ECO:0000313" key="10">
    <source>
        <dbReference type="EMBL" id="MBC3845028.1"/>
    </source>
</evidence>
<proteinExistence type="inferred from homology"/>
<dbReference type="Gene3D" id="3.20.20.150">
    <property type="entry name" value="Divalent-metal-dependent TIM barrel enzymes"/>
    <property type="match status" value="1"/>
</dbReference>
<dbReference type="PIRSF" id="PIRSF016049">
    <property type="entry name" value="Man_dehyd"/>
    <property type="match status" value="1"/>
</dbReference>
<dbReference type="Proteomes" id="UP000607435">
    <property type="component" value="Unassembled WGS sequence"/>
</dbReference>
<dbReference type="InterPro" id="IPR004628">
    <property type="entry name" value="Man_deHydtase"/>
</dbReference>
<dbReference type="NCBIfam" id="NF003027">
    <property type="entry name" value="PRK03906.1"/>
    <property type="match status" value="1"/>
</dbReference>
<comment type="catalytic activity">
    <reaction evidence="1 9">
        <text>D-mannonate = 2-dehydro-3-deoxy-D-gluconate + H2O</text>
        <dbReference type="Rhea" id="RHEA:20097"/>
        <dbReference type="ChEBI" id="CHEBI:15377"/>
        <dbReference type="ChEBI" id="CHEBI:17767"/>
        <dbReference type="ChEBI" id="CHEBI:57990"/>
        <dbReference type="EC" id="4.2.1.8"/>
    </reaction>
</comment>
<comment type="caution">
    <text evidence="10">The sequence shown here is derived from an EMBL/GenBank/DDBJ whole genome shotgun (WGS) entry which is preliminary data.</text>
</comment>
<name>A0ABR6XYG9_9FLAO</name>
<evidence type="ECO:0000256" key="5">
    <source>
        <dbReference type="ARBA" id="ARBA00012927"/>
    </source>
</evidence>
<dbReference type="EC" id="4.2.1.8" evidence="5 9"/>
<evidence type="ECO:0000256" key="8">
    <source>
        <dbReference type="ARBA" id="ARBA00023239"/>
    </source>
</evidence>
<keyword evidence="11" id="KW-1185">Reference proteome</keyword>
<evidence type="ECO:0000256" key="3">
    <source>
        <dbReference type="ARBA" id="ARBA00004892"/>
    </source>
</evidence>
<dbReference type="PANTHER" id="PTHR30387">
    <property type="entry name" value="MANNONATE DEHYDRATASE"/>
    <property type="match status" value="1"/>
</dbReference>
<dbReference type="Pfam" id="PF03786">
    <property type="entry name" value="UxuA"/>
    <property type="match status" value="1"/>
</dbReference>
<comment type="cofactor">
    <cofactor evidence="9">
        <name>Fe(2+)</name>
        <dbReference type="ChEBI" id="CHEBI:29033"/>
    </cofactor>
    <cofactor evidence="9">
        <name>Mn(2+)</name>
        <dbReference type="ChEBI" id="CHEBI:29035"/>
    </cofactor>
</comment>
<protein>
    <recommendedName>
        <fullName evidence="5 9">Mannonate dehydratase</fullName>
        <ecNumber evidence="5 9">4.2.1.8</ecNumber>
    </recommendedName>
    <alternativeName>
        <fullName evidence="9">D-mannonate hydro-lyase</fullName>
    </alternativeName>
</protein>
<accession>A0ABR6XYG9</accession>
<dbReference type="SUPFAM" id="SSF51658">
    <property type="entry name" value="Xylose isomerase-like"/>
    <property type="match status" value="1"/>
</dbReference>
<evidence type="ECO:0000256" key="1">
    <source>
        <dbReference type="ARBA" id="ARBA00001794"/>
    </source>
</evidence>
<evidence type="ECO:0000256" key="2">
    <source>
        <dbReference type="ARBA" id="ARBA00002713"/>
    </source>
</evidence>
<organism evidence="10 11">
    <name type="scientific">Winogradskyella echinorum</name>
    <dbReference type="NCBI Taxonomy" id="538189"/>
    <lineage>
        <taxon>Bacteria</taxon>
        <taxon>Pseudomonadati</taxon>
        <taxon>Bacteroidota</taxon>
        <taxon>Flavobacteriia</taxon>
        <taxon>Flavobacteriales</taxon>
        <taxon>Flavobacteriaceae</taxon>
        <taxon>Winogradskyella</taxon>
    </lineage>
</organism>
<evidence type="ECO:0000256" key="7">
    <source>
        <dbReference type="ARBA" id="ARBA00023211"/>
    </source>
</evidence>
<keyword evidence="7 9" id="KW-0464">Manganese</keyword>
<dbReference type="HAMAP" id="MF_00106">
    <property type="entry name" value="UxuA"/>
    <property type="match status" value="1"/>
</dbReference>
<comment type="similarity">
    <text evidence="4 9">Belongs to the mannonate dehydratase family.</text>
</comment>
<dbReference type="NCBIfam" id="TIGR00695">
    <property type="entry name" value="uxuA"/>
    <property type="match status" value="1"/>
</dbReference>
<evidence type="ECO:0000256" key="9">
    <source>
        <dbReference type="HAMAP-Rule" id="MF_00106"/>
    </source>
</evidence>
<dbReference type="PANTHER" id="PTHR30387:SF2">
    <property type="entry name" value="MANNONATE DEHYDRATASE"/>
    <property type="match status" value="1"/>
</dbReference>
<evidence type="ECO:0000256" key="6">
    <source>
        <dbReference type="ARBA" id="ARBA00023004"/>
    </source>
</evidence>
<keyword evidence="8 9" id="KW-0456">Lyase</keyword>
<gene>
    <name evidence="9 10" type="primary">uxuA</name>
    <name evidence="10" type="ORF">H6H04_01435</name>
</gene>
<comment type="pathway">
    <text evidence="3 9">Carbohydrate metabolism; pentose and glucuronate interconversion.</text>
</comment>
<evidence type="ECO:0000256" key="4">
    <source>
        <dbReference type="ARBA" id="ARBA00007389"/>
    </source>
</evidence>
<dbReference type="EMBL" id="JACOME010000001">
    <property type="protein sequence ID" value="MBC3845028.1"/>
    <property type="molecule type" value="Genomic_DNA"/>
</dbReference>
<keyword evidence="6 9" id="KW-0408">Iron</keyword>
<sequence>MTETFRWFGKTDAVTLSDIRQSGATGVVTALHHIPNGEIWPIKAIEATKNTILNEGLEWSFIESIPIHENIKLRQGDYNKRIENYKQSLINIAKCDVKNVCYNFMPVLDWTRTHLFWELEDGSTALRFDKVEMAVFETYIMQRNDVENHYSDDILSKAKHRFDAMSKTEIQRLKDSILKGLPGTVDDLDIPTFKKMIAQYKDISHSDLKSNLSYFLNEIIPLAEELGVKMAIHPDDPPFDIMGLPRIITSESDLDDLVSFIDSPSNGITFCTGSLGANKNNDLPKMIEKFKNRIHFLHLRNVKREADGSFYEDHHLEGSSDMFEIVKAVLKIESEQNISLPMRPDHGHQMLHDLKNNTTYAGYSAIGRLKGLAELRGLSMGILRNGL</sequence>
<dbReference type="RefSeq" id="WP_186844160.1">
    <property type="nucleotide sequence ID" value="NZ_JACOME010000001.1"/>
</dbReference>
<comment type="function">
    <text evidence="2 9">Catalyzes the dehydration of D-mannonate.</text>
</comment>
<dbReference type="InterPro" id="IPR036237">
    <property type="entry name" value="Xyl_isomerase-like_sf"/>
</dbReference>